<evidence type="ECO:0000256" key="1">
    <source>
        <dbReference type="ARBA" id="ARBA00023015"/>
    </source>
</evidence>
<feature type="transmembrane region" description="Helical" evidence="4">
    <location>
        <begin position="242"/>
        <end position="260"/>
    </location>
</feature>
<dbReference type="HOGENOM" id="CLU_041408_1_0_5"/>
<sequence length="412" mass="44850">MPDAATALVLGHSLVTQNLLIQTSLAAMALGISLAGAVAALRARRGEEGRWLAGVFALLGAMSATPLMANLWLSGFVFYLPVLLPVLFALLPVLHRYVLEMATMTSDDGGESAKKGGDGRWHLVLPALGGVVTAGFWALPDDDRRAMLLRGVMPDGAFPATLALASFGLILVWNVVSAGYLVSIVRHLVAYRARLRDLLSNVAGFEMRWVEGLIGLLVLLWGVVALSLLSDNLTQNSVSSPQWVLLLTICVEMLLTAFGLSPGRLRPLPQASDDAPQTPVDLGQKYAKSALSADNAQRIAERMERVMRDEQLYMDPNLSLDKLSRRTAAAPNLVSQTLNETLGVTFFDYINTWRIAAAKPLILSDQRSILEIAYASGFNSRSTFYTAFRKVTGLSPNQYRKLEPQSDQRIVE</sequence>
<dbReference type="SMART" id="SM00342">
    <property type="entry name" value="HTH_ARAC"/>
    <property type="match status" value="1"/>
</dbReference>
<dbReference type="GO" id="GO:0043565">
    <property type="term" value="F:sequence-specific DNA binding"/>
    <property type="evidence" value="ECO:0007669"/>
    <property type="project" value="InterPro"/>
</dbReference>
<gene>
    <name evidence="6" type="ORF">ABI_46930</name>
</gene>
<dbReference type="InterPro" id="IPR018060">
    <property type="entry name" value="HTH_AraC"/>
</dbReference>
<evidence type="ECO:0000256" key="2">
    <source>
        <dbReference type="ARBA" id="ARBA00023125"/>
    </source>
</evidence>
<dbReference type="GO" id="GO:0003700">
    <property type="term" value="F:DNA-binding transcription factor activity"/>
    <property type="evidence" value="ECO:0007669"/>
    <property type="project" value="InterPro"/>
</dbReference>
<keyword evidence="3" id="KW-0804">Transcription</keyword>
<dbReference type="eggNOG" id="COG2207">
    <property type="taxonomic scope" value="Bacteria"/>
</dbReference>
<dbReference type="PRINTS" id="PR00032">
    <property type="entry name" value="HTHARAC"/>
</dbReference>
<dbReference type="Pfam" id="PF12833">
    <property type="entry name" value="HTH_18"/>
    <property type="match status" value="1"/>
</dbReference>
<proteinExistence type="predicted"/>
<protein>
    <submittedName>
        <fullName evidence="6">Bacterial regulatory helix-turn-helix protein, AraC family protein</fullName>
    </submittedName>
</protein>
<evidence type="ECO:0000256" key="4">
    <source>
        <dbReference type="SAM" id="Phobius"/>
    </source>
</evidence>
<evidence type="ECO:0000256" key="3">
    <source>
        <dbReference type="ARBA" id="ARBA00023163"/>
    </source>
</evidence>
<feature type="transmembrane region" description="Helical" evidence="4">
    <location>
        <begin position="160"/>
        <end position="189"/>
    </location>
</feature>
<dbReference type="AlphaFoldDB" id="F4QU45"/>
<dbReference type="InterPro" id="IPR009057">
    <property type="entry name" value="Homeodomain-like_sf"/>
</dbReference>
<feature type="transmembrane region" description="Helical" evidence="4">
    <location>
        <begin position="120"/>
        <end position="140"/>
    </location>
</feature>
<name>F4QU45_9CAUL</name>
<feature type="transmembrane region" description="Helical" evidence="4">
    <location>
        <begin position="20"/>
        <end position="39"/>
    </location>
</feature>
<dbReference type="STRING" id="715226.ABI_46930"/>
<organism evidence="6 7">
    <name type="scientific">Asticcacaulis biprosthecium C19</name>
    <dbReference type="NCBI Taxonomy" id="715226"/>
    <lineage>
        <taxon>Bacteria</taxon>
        <taxon>Pseudomonadati</taxon>
        <taxon>Pseudomonadota</taxon>
        <taxon>Alphaproteobacteria</taxon>
        <taxon>Caulobacterales</taxon>
        <taxon>Caulobacteraceae</taxon>
        <taxon>Asticcacaulis</taxon>
    </lineage>
</organism>
<dbReference type="PROSITE" id="PS01124">
    <property type="entry name" value="HTH_ARAC_FAMILY_2"/>
    <property type="match status" value="1"/>
</dbReference>
<keyword evidence="4" id="KW-1133">Transmembrane helix</keyword>
<evidence type="ECO:0000313" key="6">
    <source>
        <dbReference type="EMBL" id="EGF89345.1"/>
    </source>
</evidence>
<feature type="transmembrane region" description="Helical" evidence="4">
    <location>
        <begin position="209"/>
        <end position="230"/>
    </location>
</feature>
<evidence type="ECO:0000313" key="7">
    <source>
        <dbReference type="Proteomes" id="UP000006512"/>
    </source>
</evidence>
<dbReference type="InterPro" id="IPR020449">
    <property type="entry name" value="Tscrpt_reg_AraC-type_HTH"/>
</dbReference>
<dbReference type="PANTHER" id="PTHR43280:SF29">
    <property type="entry name" value="ARAC-FAMILY TRANSCRIPTIONAL REGULATOR"/>
    <property type="match status" value="1"/>
</dbReference>
<dbReference type="RefSeq" id="WP_006275467.1">
    <property type="nucleotide sequence ID" value="NZ_GL883081.1"/>
</dbReference>
<dbReference type="InterPro" id="IPR018062">
    <property type="entry name" value="HTH_AraC-typ_CS"/>
</dbReference>
<dbReference type="PROSITE" id="PS00041">
    <property type="entry name" value="HTH_ARAC_FAMILY_1"/>
    <property type="match status" value="1"/>
</dbReference>
<keyword evidence="1" id="KW-0805">Transcription regulation</keyword>
<dbReference type="Proteomes" id="UP000006512">
    <property type="component" value="Unassembled WGS sequence"/>
</dbReference>
<dbReference type="EMBL" id="GL883081">
    <property type="protein sequence ID" value="EGF89345.1"/>
    <property type="molecule type" value="Genomic_DNA"/>
</dbReference>
<evidence type="ECO:0000259" key="5">
    <source>
        <dbReference type="PROSITE" id="PS01124"/>
    </source>
</evidence>
<feature type="domain" description="HTH araC/xylS-type" evidence="5">
    <location>
        <begin position="297"/>
        <end position="402"/>
    </location>
</feature>
<keyword evidence="2" id="KW-0238">DNA-binding</keyword>
<feature type="transmembrane region" description="Helical" evidence="4">
    <location>
        <begin position="78"/>
        <end position="99"/>
    </location>
</feature>
<reference evidence="7" key="1">
    <citation type="submission" date="2011-03" db="EMBL/GenBank/DDBJ databases">
        <title>Draft genome sequence of Brevundimonas diminuta.</title>
        <authorList>
            <person name="Brown P.J.B."/>
            <person name="Buechlein A."/>
            <person name="Hemmerich C."/>
            <person name="Brun Y.V."/>
        </authorList>
    </citation>
    <scope>NUCLEOTIDE SEQUENCE [LARGE SCALE GENOMIC DNA]</scope>
    <source>
        <strain evidence="7">C19</strain>
    </source>
</reference>
<accession>F4QU45</accession>
<dbReference type="SUPFAM" id="SSF46689">
    <property type="entry name" value="Homeodomain-like"/>
    <property type="match status" value="1"/>
</dbReference>
<feature type="transmembrane region" description="Helical" evidence="4">
    <location>
        <begin position="51"/>
        <end position="72"/>
    </location>
</feature>
<keyword evidence="4" id="KW-0812">Transmembrane</keyword>
<dbReference type="PANTHER" id="PTHR43280">
    <property type="entry name" value="ARAC-FAMILY TRANSCRIPTIONAL REGULATOR"/>
    <property type="match status" value="1"/>
</dbReference>
<dbReference type="OrthoDB" id="5492415at2"/>
<keyword evidence="7" id="KW-1185">Reference proteome</keyword>
<dbReference type="Gene3D" id="1.10.10.60">
    <property type="entry name" value="Homeodomain-like"/>
    <property type="match status" value="1"/>
</dbReference>
<keyword evidence="4" id="KW-0472">Membrane</keyword>